<dbReference type="PANTHER" id="PTHR18952:SF233">
    <property type="entry name" value="CARBONIC ANHYDRASE 14"/>
    <property type="match status" value="1"/>
</dbReference>
<evidence type="ECO:0000256" key="2">
    <source>
        <dbReference type="ARBA" id="ARBA00022723"/>
    </source>
</evidence>
<comment type="catalytic activity">
    <reaction evidence="4">
        <text>hydrogencarbonate + H(+) = CO2 + H2O</text>
        <dbReference type="Rhea" id="RHEA:10748"/>
        <dbReference type="ChEBI" id="CHEBI:15377"/>
        <dbReference type="ChEBI" id="CHEBI:15378"/>
        <dbReference type="ChEBI" id="CHEBI:16526"/>
        <dbReference type="ChEBI" id="CHEBI:17544"/>
        <dbReference type="EC" id="4.2.1.1"/>
    </reaction>
</comment>
<feature type="compositionally biased region" description="Polar residues" evidence="5">
    <location>
        <begin position="495"/>
        <end position="513"/>
    </location>
</feature>
<comment type="cofactor">
    <cofactor evidence="4">
        <name>Zn(2+)</name>
        <dbReference type="ChEBI" id="CHEBI:29105"/>
    </cofactor>
</comment>
<dbReference type="InterPro" id="IPR036398">
    <property type="entry name" value="CA_dom_sf"/>
</dbReference>
<gene>
    <name evidence="7" type="ORF">g.30435</name>
</gene>
<dbReference type="GO" id="GO:0004089">
    <property type="term" value="F:carbonate dehydratase activity"/>
    <property type="evidence" value="ECO:0007669"/>
    <property type="project" value="UniProtKB-UniRule"/>
</dbReference>
<dbReference type="AlphaFoldDB" id="A0A1B6G5Z4"/>
<keyword evidence="4" id="KW-0456">Lyase</keyword>
<dbReference type="CDD" id="cd00326">
    <property type="entry name" value="alpha_CA"/>
    <property type="match status" value="1"/>
</dbReference>
<feature type="region of interest" description="Disordered" evidence="5">
    <location>
        <begin position="493"/>
        <end position="519"/>
    </location>
</feature>
<keyword evidence="3 4" id="KW-0862">Zinc</keyword>
<evidence type="ECO:0000256" key="3">
    <source>
        <dbReference type="ARBA" id="ARBA00022833"/>
    </source>
</evidence>
<name>A0A1B6G5Z4_9HEMI</name>
<feature type="region of interest" description="Disordered" evidence="5">
    <location>
        <begin position="570"/>
        <end position="596"/>
    </location>
</feature>
<proteinExistence type="inferred from homology"/>
<dbReference type="PROSITE" id="PS51144">
    <property type="entry name" value="ALPHA_CA_2"/>
    <property type="match status" value="1"/>
</dbReference>
<dbReference type="Pfam" id="PF00194">
    <property type="entry name" value="Carb_anhydrase"/>
    <property type="match status" value="1"/>
</dbReference>
<dbReference type="EMBL" id="GECZ01011919">
    <property type="protein sequence ID" value="JAS57850.1"/>
    <property type="molecule type" value="Transcribed_RNA"/>
</dbReference>
<dbReference type="SMART" id="SM01057">
    <property type="entry name" value="Carb_anhydrase"/>
    <property type="match status" value="1"/>
</dbReference>
<dbReference type="SUPFAM" id="SSF51069">
    <property type="entry name" value="Carbonic anhydrase"/>
    <property type="match status" value="1"/>
</dbReference>
<feature type="domain" description="Alpha-carbonic anhydrase" evidence="6">
    <location>
        <begin position="1"/>
        <end position="259"/>
    </location>
</feature>
<evidence type="ECO:0000313" key="7">
    <source>
        <dbReference type="EMBL" id="JAS57850.1"/>
    </source>
</evidence>
<dbReference type="GO" id="GO:0008270">
    <property type="term" value="F:zinc ion binding"/>
    <property type="evidence" value="ECO:0007669"/>
    <property type="project" value="UniProtKB-UniRule"/>
</dbReference>
<dbReference type="InterPro" id="IPR023561">
    <property type="entry name" value="Carbonic_anhydrase_a-class"/>
</dbReference>
<comment type="function">
    <text evidence="4">Reversible hydration of carbon dioxide.</text>
</comment>
<dbReference type="EC" id="4.2.1.1" evidence="4"/>
<reference evidence="7" key="1">
    <citation type="submission" date="2015-11" db="EMBL/GenBank/DDBJ databases">
        <title>De novo transcriptome assembly of four potential Pierce s Disease insect vectors from Arizona vineyards.</title>
        <authorList>
            <person name="Tassone E.E."/>
        </authorList>
    </citation>
    <scope>NUCLEOTIDE SEQUENCE</scope>
</reference>
<protein>
    <recommendedName>
        <fullName evidence="4">Carbonic anhydrase</fullName>
        <ecNumber evidence="4">4.2.1.1</ecNumber>
    </recommendedName>
</protein>
<accession>A0A1B6G5Z4</accession>
<evidence type="ECO:0000256" key="1">
    <source>
        <dbReference type="ARBA" id="ARBA00010718"/>
    </source>
</evidence>
<dbReference type="PROSITE" id="PS00162">
    <property type="entry name" value="ALPHA_CA_1"/>
    <property type="match status" value="1"/>
</dbReference>
<keyword evidence="2 4" id="KW-0479">Metal-binding</keyword>
<evidence type="ECO:0000259" key="6">
    <source>
        <dbReference type="PROSITE" id="PS51144"/>
    </source>
</evidence>
<dbReference type="InterPro" id="IPR001148">
    <property type="entry name" value="CA_dom"/>
</dbReference>
<dbReference type="GO" id="GO:0005737">
    <property type="term" value="C:cytoplasm"/>
    <property type="evidence" value="ECO:0007669"/>
    <property type="project" value="TreeGrafter"/>
</dbReference>
<organism evidence="7">
    <name type="scientific">Cuerna arida</name>
    <dbReference type="NCBI Taxonomy" id="1464854"/>
    <lineage>
        <taxon>Eukaryota</taxon>
        <taxon>Metazoa</taxon>
        <taxon>Ecdysozoa</taxon>
        <taxon>Arthropoda</taxon>
        <taxon>Hexapoda</taxon>
        <taxon>Insecta</taxon>
        <taxon>Pterygota</taxon>
        <taxon>Neoptera</taxon>
        <taxon>Paraneoptera</taxon>
        <taxon>Hemiptera</taxon>
        <taxon>Auchenorrhyncha</taxon>
        <taxon>Membracoidea</taxon>
        <taxon>Cicadellidae</taxon>
        <taxon>Cicadellinae</taxon>
        <taxon>Proconiini</taxon>
        <taxon>Cuerna</taxon>
    </lineage>
</organism>
<evidence type="ECO:0000256" key="5">
    <source>
        <dbReference type="SAM" id="MobiDB-lite"/>
    </source>
</evidence>
<dbReference type="InterPro" id="IPR018338">
    <property type="entry name" value="Carbonic_anhydrase_a-class_CS"/>
</dbReference>
<evidence type="ECO:0000256" key="4">
    <source>
        <dbReference type="RuleBase" id="RU367011"/>
    </source>
</evidence>
<comment type="similarity">
    <text evidence="1 4">Belongs to the alpha-carbonic anhydrase family.</text>
</comment>
<dbReference type="Gene3D" id="3.10.200.10">
    <property type="entry name" value="Alpha carbonic anhydrase"/>
    <property type="match status" value="1"/>
</dbReference>
<sequence length="596" mass="67319">MTLSDSINENISQNKILIHEAAKKDGKLFSPIDLSLGITKPLYLDRLEWMNLGTLPSIMKMTNTGQTVVINAQWSSSQPYLASGPLDDSYIFSQIHFHWGAGEHEGSEHSIDGTCYPLEIHAVFYKSQYLTPDVALQKDDGTVVIVYLCKLRDQSSPGFKWLSPYLDQVVEPKVSTLLALVPLSSLLIPFTLDYILYWGSLTVSDCSHVMLWLISRVALGISLEDLNKFRKLLCSRKEALNKNCLAVNSTQDRTVFHVNPSLETKDFLLPGIVEPRTQLFDCEPSDGYTQMTVLNQKQADQIFRKKCSKKEDLKNAPIEANKITNVMGIKSHKFDFSNVLNLENAEELQKSISRNNSYLSLSSSGKESDTSPVRNFKTTITDQNVNVEEIIPSLTKLDLYNCCNNEKSEEMHKTFIRKKSDLCLSRSLKANDISPTRIPVSKTRSGDLKEEKLKHTNFKMTGKRELVKPRIKNGVELKRVSSESLVTKKVHESSVRQSNKKSPVSLMNRNTTEMPPIKSKLPIPTYCDKSTLKSSLVEYFSRPISASKSEKSQTESAELEKYQIESKTLSLENSSEKIKRPVQRYFPKPLGINDGK</sequence>
<dbReference type="PANTHER" id="PTHR18952">
    <property type="entry name" value="CARBONIC ANHYDRASE"/>
    <property type="match status" value="1"/>
</dbReference>